<protein>
    <recommendedName>
        <fullName evidence="7">Endoribonuclease YbeY</fullName>
        <ecNumber evidence="7">3.1.-.-</ecNumber>
    </recommendedName>
</protein>
<keyword evidence="6 7" id="KW-0862">Zinc</keyword>
<evidence type="ECO:0000256" key="6">
    <source>
        <dbReference type="ARBA" id="ARBA00022833"/>
    </source>
</evidence>
<sequence>MPFAIYVKKGAAPRIGRSFLLRAKNAVLGRAYDLSVAFVDDAAMGRANRVYRGRRVATDILSFPLSRSSGEILLSMAEIRKRAKVFGRGASNFLSFLFIHGLLHLKGYSHGSKMEREEEKIRRKFEI</sequence>
<evidence type="ECO:0000256" key="7">
    <source>
        <dbReference type="HAMAP-Rule" id="MF_00009"/>
    </source>
</evidence>
<comment type="subcellular location">
    <subcellularLocation>
        <location evidence="7">Cytoplasm</location>
    </subcellularLocation>
</comment>
<dbReference type="GO" id="GO:0006364">
    <property type="term" value="P:rRNA processing"/>
    <property type="evidence" value="ECO:0007669"/>
    <property type="project" value="UniProtKB-UniRule"/>
</dbReference>
<keyword evidence="3 7" id="KW-0479">Metal-binding</keyword>
<name>A0A1G2MG95_9BACT</name>
<dbReference type="GO" id="GO:0005737">
    <property type="term" value="C:cytoplasm"/>
    <property type="evidence" value="ECO:0007669"/>
    <property type="project" value="UniProtKB-SubCell"/>
</dbReference>
<feature type="binding site" evidence="7">
    <location>
        <position position="104"/>
    </location>
    <ligand>
        <name>Zn(2+)</name>
        <dbReference type="ChEBI" id="CHEBI:29105"/>
        <note>catalytic</note>
    </ligand>
</feature>
<dbReference type="Gene3D" id="3.40.390.30">
    <property type="entry name" value="Metalloproteases ('zincins'), catalytic domain"/>
    <property type="match status" value="1"/>
</dbReference>
<feature type="binding site" evidence="7">
    <location>
        <position position="110"/>
    </location>
    <ligand>
        <name>Zn(2+)</name>
        <dbReference type="ChEBI" id="CHEBI:29105"/>
        <note>catalytic</note>
    </ligand>
</feature>
<dbReference type="Pfam" id="PF02130">
    <property type="entry name" value="YbeY"/>
    <property type="match status" value="1"/>
</dbReference>
<organism evidence="8 9">
    <name type="scientific">Candidatus Taylorbacteria bacterium RIFCSPHIGHO2_02_49_25</name>
    <dbReference type="NCBI Taxonomy" id="1802305"/>
    <lineage>
        <taxon>Bacteria</taxon>
        <taxon>Candidatus Tayloriibacteriota</taxon>
    </lineage>
</organism>
<evidence type="ECO:0000256" key="2">
    <source>
        <dbReference type="ARBA" id="ARBA00022722"/>
    </source>
</evidence>
<keyword evidence="7" id="KW-0963">Cytoplasm</keyword>
<comment type="function">
    <text evidence="7">Single strand-specific metallo-endoribonuclease involved in late-stage 70S ribosome quality control and in maturation of the 3' terminus of the 16S rRNA.</text>
</comment>
<dbReference type="HAMAP" id="MF_00009">
    <property type="entry name" value="Endoribonucl_YbeY"/>
    <property type="match status" value="1"/>
</dbReference>
<dbReference type="GO" id="GO:0004222">
    <property type="term" value="F:metalloendopeptidase activity"/>
    <property type="evidence" value="ECO:0007669"/>
    <property type="project" value="InterPro"/>
</dbReference>
<dbReference type="NCBIfam" id="TIGR00043">
    <property type="entry name" value="rRNA maturation RNase YbeY"/>
    <property type="match status" value="1"/>
</dbReference>
<evidence type="ECO:0000256" key="3">
    <source>
        <dbReference type="ARBA" id="ARBA00022723"/>
    </source>
</evidence>
<keyword evidence="7" id="KW-0698">rRNA processing</keyword>
<proteinExistence type="inferred from homology"/>
<dbReference type="AlphaFoldDB" id="A0A1G2MG95"/>
<feature type="binding site" evidence="7">
    <location>
        <position position="100"/>
    </location>
    <ligand>
        <name>Zn(2+)</name>
        <dbReference type="ChEBI" id="CHEBI:29105"/>
        <note>catalytic</note>
    </ligand>
</feature>
<comment type="caution">
    <text evidence="8">The sequence shown here is derived from an EMBL/GenBank/DDBJ whole genome shotgun (WGS) entry which is preliminary data.</text>
</comment>
<dbReference type="EMBL" id="MHRJ01000018">
    <property type="protein sequence ID" value="OHA22926.1"/>
    <property type="molecule type" value="Genomic_DNA"/>
</dbReference>
<dbReference type="GO" id="GO:0004521">
    <property type="term" value="F:RNA endonuclease activity"/>
    <property type="evidence" value="ECO:0007669"/>
    <property type="project" value="UniProtKB-UniRule"/>
</dbReference>
<accession>A0A1G2MG95</accession>
<evidence type="ECO:0000256" key="1">
    <source>
        <dbReference type="ARBA" id="ARBA00010875"/>
    </source>
</evidence>
<evidence type="ECO:0000313" key="9">
    <source>
        <dbReference type="Proteomes" id="UP000176493"/>
    </source>
</evidence>
<reference evidence="8 9" key="1">
    <citation type="journal article" date="2016" name="Nat. Commun.">
        <title>Thousands of microbial genomes shed light on interconnected biogeochemical processes in an aquifer system.</title>
        <authorList>
            <person name="Anantharaman K."/>
            <person name="Brown C.T."/>
            <person name="Hug L.A."/>
            <person name="Sharon I."/>
            <person name="Castelle C.J."/>
            <person name="Probst A.J."/>
            <person name="Thomas B.C."/>
            <person name="Singh A."/>
            <person name="Wilkins M.J."/>
            <person name="Karaoz U."/>
            <person name="Brodie E.L."/>
            <person name="Williams K.H."/>
            <person name="Hubbard S.S."/>
            <person name="Banfield J.F."/>
        </authorList>
    </citation>
    <scope>NUCLEOTIDE SEQUENCE [LARGE SCALE GENOMIC DNA]</scope>
</reference>
<dbReference type="InterPro" id="IPR023091">
    <property type="entry name" value="MetalPrtase_cat_dom_sf_prd"/>
</dbReference>
<evidence type="ECO:0000313" key="8">
    <source>
        <dbReference type="EMBL" id="OHA22926.1"/>
    </source>
</evidence>
<comment type="cofactor">
    <cofactor evidence="7">
        <name>Zn(2+)</name>
        <dbReference type="ChEBI" id="CHEBI:29105"/>
    </cofactor>
    <text evidence="7">Binds 1 zinc ion.</text>
</comment>
<dbReference type="Proteomes" id="UP000176493">
    <property type="component" value="Unassembled WGS sequence"/>
</dbReference>
<dbReference type="EC" id="3.1.-.-" evidence="7"/>
<dbReference type="InterPro" id="IPR002036">
    <property type="entry name" value="YbeY"/>
</dbReference>
<evidence type="ECO:0000256" key="5">
    <source>
        <dbReference type="ARBA" id="ARBA00022801"/>
    </source>
</evidence>
<comment type="similarity">
    <text evidence="1 7">Belongs to the endoribonuclease YbeY family.</text>
</comment>
<dbReference type="SUPFAM" id="SSF55486">
    <property type="entry name" value="Metalloproteases ('zincins'), catalytic domain"/>
    <property type="match status" value="1"/>
</dbReference>
<gene>
    <name evidence="7" type="primary">ybeY</name>
    <name evidence="8" type="ORF">A2W52_03465</name>
</gene>
<keyword evidence="7" id="KW-0690">Ribosome biogenesis</keyword>
<evidence type="ECO:0000256" key="4">
    <source>
        <dbReference type="ARBA" id="ARBA00022759"/>
    </source>
</evidence>
<keyword evidence="5 7" id="KW-0378">Hydrolase</keyword>
<keyword evidence="2 7" id="KW-0540">Nuclease</keyword>
<keyword evidence="4 7" id="KW-0255">Endonuclease</keyword>
<dbReference type="GO" id="GO:0008270">
    <property type="term" value="F:zinc ion binding"/>
    <property type="evidence" value="ECO:0007669"/>
    <property type="project" value="UniProtKB-UniRule"/>
</dbReference>